<proteinExistence type="predicted"/>
<name>A0ABV1M199_9NEIS</name>
<evidence type="ECO:0000313" key="2">
    <source>
        <dbReference type="EMBL" id="MEQ6290004.1"/>
    </source>
</evidence>
<keyword evidence="1" id="KW-0812">Transmembrane</keyword>
<dbReference type="EMBL" id="JBEFLD010000002">
    <property type="protein sequence ID" value="MEQ6290004.1"/>
    <property type="molecule type" value="Genomic_DNA"/>
</dbReference>
<organism evidence="2 3">
    <name type="scientific">Vogesella oryzagri</name>
    <dbReference type="NCBI Taxonomy" id="3160864"/>
    <lineage>
        <taxon>Bacteria</taxon>
        <taxon>Pseudomonadati</taxon>
        <taxon>Pseudomonadota</taxon>
        <taxon>Betaproteobacteria</taxon>
        <taxon>Neisseriales</taxon>
        <taxon>Chromobacteriaceae</taxon>
        <taxon>Vogesella</taxon>
    </lineage>
</organism>
<feature type="transmembrane region" description="Helical" evidence="1">
    <location>
        <begin position="156"/>
        <end position="179"/>
    </location>
</feature>
<keyword evidence="1" id="KW-1133">Transmembrane helix</keyword>
<feature type="transmembrane region" description="Helical" evidence="1">
    <location>
        <begin position="14"/>
        <end position="34"/>
    </location>
</feature>
<evidence type="ECO:0000256" key="1">
    <source>
        <dbReference type="SAM" id="Phobius"/>
    </source>
</evidence>
<evidence type="ECO:0000313" key="3">
    <source>
        <dbReference type="Proteomes" id="UP001433638"/>
    </source>
</evidence>
<keyword evidence="3" id="KW-1185">Reference proteome</keyword>
<dbReference type="Proteomes" id="UP001433638">
    <property type="component" value="Unassembled WGS sequence"/>
</dbReference>
<sequence>MEVELSVEGRQRRINTAVAMTVVLLSVFMGIAKIKDDNLVQAMQLAKSDAIDLWSEYQSRSIKQALAESTLQQLDIAAAANPALAPRFTRQHGELQQKIAAYQQAIPATAAKARLREAEYNRLNVHDDQFDLCDAAIAIAIACAAVAALVEMWLPLLVAWGFGLFGAVFGLAGFCGWLLHPDWLMGLLS</sequence>
<accession>A0ABV1M199</accession>
<gene>
    <name evidence="2" type="ORF">ABNW52_05165</name>
</gene>
<reference evidence="2" key="1">
    <citation type="submission" date="2024-06" db="EMBL/GenBank/DDBJ databases">
        <title>Genome sequence of Vogesella sp. MAHUQ-64.</title>
        <authorList>
            <person name="Huq M.A."/>
        </authorList>
    </citation>
    <scope>NUCLEOTIDE SEQUENCE</scope>
    <source>
        <strain evidence="2">MAHUQ-64</strain>
    </source>
</reference>
<dbReference type="InterPro" id="IPR025570">
    <property type="entry name" value="DUF4337"/>
</dbReference>
<keyword evidence="1" id="KW-0472">Membrane</keyword>
<dbReference type="Pfam" id="PF14235">
    <property type="entry name" value="DUF4337"/>
    <property type="match status" value="1"/>
</dbReference>
<comment type="caution">
    <text evidence="2">The sequence shown here is derived from an EMBL/GenBank/DDBJ whole genome shotgun (WGS) entry which is preliminary data.</text>
</comment>
<feature type="transmembrane region" description="Helical" evidence="1">
    <location>
        <begin position="132"/>
        <end position="150"/>
    </location>
</feature>
<dbReference type="RefSeq" id="WP_349584943.1">
    <property type="nucleotide sequence ID" value="NZ_JBEFLD010000002.1"/>
</dbReference>
<protein>
    <submittedName>
        <fullName evidence="2">DUF4337 domain-containing protein</fullName>
    </submittedName>
</protein>